<evidence type="ECO:0000313" key="7">
    <source>
        <dbReference type="Proteomes" id="UP000035680"/>
    </source>
</evidence>
<keyword evidence="3 6" id="KW-0812">Transmembrane</keyword>
<keyword evidence="6" id="KW-0458">Lysosome</keyword>
<dbReference type="PANTHER" id="PTHR10981:SF8">
    <property type="entry name" value="BATTENIN"/>
    <property type="match status" value="1"/>
</dbReference>
<keyword evidence="7" id="KW-1185">Reference proteome</keyword>
<evidence type="ECO:0000256" key="5">
    <source>
        <dbReference type="ARBA" id="ARBA00023136"/>
    </source>
</evidence>
<dbReference type="InterPro" id="IPR003492">
    <property type="entry name" value="Battenin_disease_Cln3"/>
</dbReference>
<keyword evidence="5 6" id="KW-0472">Membrane</keyword>
<accession>A0A0K0FXI6</accession>
<feature type="transmembrane region" description="Helical" evidence="6">
    <location>
        <begin position="73"/>
        <end position="93"/>
    </location>
</feature>
<dbReference type="GO" id="GO:0007040">
    <property type="term" value="P:lysosome organization"/>
    <property type="evidence" value="ECO:0007669"/>
    <property type="project" value="TreeGrafter"/>
</dbReference>
<comment type="subcellular location">
    <subcellularLocation>
        <location evidence="1">Endomembrane system</location>
        <topology evidence="1">Multi-pass membrane protein</topology>
    </subcellularLocation>
    <subcellularLocation>
        <location evidence="6">Lysosome membrane</location>
        <topology evidence="6">Multi-pass membrane protein</topology>
    </subcellularLocation>
</comment>
<feature type="transmembrane region" description="Helical" evidence="6">
    <location>
        <begin position="123"/>
        <end position="146"/>
    </location>
</feature>
<dbReference type="InterPro" id="IPR036259">
    <property type="entry name" value="MFS_trans_sf"/>
</dbReference>
<comment type="similarity">
    <text evidence="2 6">Belongs to the battenin family.</text>
</comment>
<feature type="transmembrane region" description="Helical" evidence="6">
    <location>
        <begin position="323"/>
        <end position="343"/>
    </location>
</feature>
<dbReference type="PIRSF" id="PIRSF015974">
    <property type="entry name" value="CLN3_BTN1"/>
    <property type="match status" value="1"/>
</dbReference>
<organism evidence="7 8">
    <name type="scientific">Strongyloides venezuelensis</name>
    <name type="common">Threadworm</name>
    <dbReference type="NCBI Taxonomy" id="75913"/>
    <lineage>
        <taxon>Eukaryota</taxon>
        <taxon>Metazoa</taxon>
        <taxon>Ecdysozoa</taxon>
        <taxon>Nematoda</taxon>
        <taxon>Chromadorea</taxon>
        <taxon>Rhabditida</taxon>
        <taxon>Tylenchina</taxon>
        <taxon>Panagrolaimomorpha</taxon>
        <taxon>Strongyloidoidea</taxon>
        <taxon>Strongyloididae</taxon>
        <taxon>Strongyloides</taxon>
    </lineage>
</organism>
<reference evidence="8" key="2">
    <citation type="submission" date="2015-08" db="UniProtKB">
        <authorList>
            <consortium name="WormBaseParasite"/>
        </authorList>
    </citation>
    <scope>IDENTIFICATION</scope>
</reference>
<evidence type="ECO:0000256" key="6">
    <source>
        <dbReference type="RuleBase" id="RU361113"/>
    </source>
</evidence>
<evidence type="ECO:0000256" key="2">
    <source>
        <dbReference type="ARBA" id="ARBA00007467"/>
    </source>
</evidence>
<dbReference type="InterPro" id="IPR018460">
    <property type="entry name" value="Battenin_disease_Cln3_subgr"/>
</dbReference>
<sequence>MFWNDQKTIKWRNICSFWIFGLCNYYAFAIMLSAAESIMKNQKNHGSTPKNMTVSTCFSSVDSRYCENISTGIVLIADIVPILLVKITFPFFINRIPFGIRHFIICACQFAGYLIVGLSTSTFMSLTGVVVASFGSGFGEITYLALTSYYDRDAISSWSSGCGAAGLVASFVFAALTEPHLGNLSSSETCLIMLVIPIIFGIAYFLILDTSNIFKINITKFNTWIIPNNYIPENLKKNHVIFENNVMNFKEKIIAIVPLLKLMIPLCVVYFGEYLINQGITSLIIFDCKHSFYLSKESQYRWFQVTYQIGAFLSRSSIKVIKLPLLVIYLLPVFQILTLIFVLTEALYYFIPHISIVFIITILEGLFGGSCYVNAFDYIHSNAPKEIREYSLTAASLGDSVGVFIAGFLAIPMHNAVCKSKFYKR</sequence>
<reference evidence="7" key="1">
    <citation type="submission" date="2014-07" db="EMBL/GenBank/DDBJ databases">
        <authorList>
            <person name="Martin A.A"/>
            <person name="De Silva N."/>
        </authorList>
    </citation>
    <scope>NUCLEOTIDE SEQUENCE</scope>
</reference>
<feature type="transmembrane region" description="Helical" evidence="6">
    <location>
        <begin position="253"/>
        <end position="276"/>
    </location>
</feature>
<dbReference type="GO" id="GO:0051453">
    <property type="term" value="P:regulation of intracellular pH"/>
    <property type="evidence" value="ECO:0007669"/>
    <property type="project" value="TreeGrafter"/>
</dbReference>
<dbReference type="GO" id="GO:0012505">
    <property type="term" value="C:endomembrane system"/>
    <property type="evidence" value="ECO:0007669"/>
    <property type="project" value="UniProtKB-SubCell"/>
</dbReference>
<protein>
    <recommendedName>
        <fullName evidence="6">Battenin</fullName>
    </recommendedName>
</protein>
<feature type="transmembrane region" description="Helical" evidence="6">
    <location>
        <begin position="158"/>
        <end position="177"/>
    </location>
</feature>
<feature type="transmembrane region" description="Helical" evidence="6">
    <location>
        <begin position="189"/>
        <end position="207"/>
    </location>
</feature>
<name>A0A0K0FXI6_STRVS</name>
<evidence type="ECO:0000256" key="4">
    <source>
        <dbReference type="ARBA" id="ARBA00022989"/>
    </source>
</evidence>
<feature type="transmembrane region" description="Helical" evidence="6">
    <location>
        <begin position="99"/>
        <end position="116"/>
    </location>
</feature>
<keyword evidence="4 6" id="KW-1133">Transmembrane helix</keyword>
<dbReference type="SUPFAM" id="SSF103473">
    <property type="entry name" value="MFS general substrate transporter"/>
    <property type="match status" value="1"/>
</dbReference>
<proteinExistence type="inferred from homology"/>
<feature type="transmembrane region" description="Helical" evidence="6">
    <location>
        <begin position="16"/>
        <end position="35"/>
    </location>
</feature>
<dbReference type="PRINTS" id="PR01315">
    <property type="entry name" value="BATTENIN"/>
</dbReference>
<dbReference type="Pfam" id="PF02487">
    <property type="entry name" value="CLN3"/>
    <property type="match status" value="1"/>
</dbReference>
<feature type="transmembrane region" description="Helical" evidence="6">
    <location>
        <begin position="390"/>
        <end position="411"/>
    </location>
</feature>
<dbReference type="AlphaFoldDB" id="A0A0K0FXI6"/>
<dbReference type="Gene3D" id="1.20.1250.20">
    <property type="entry name" value="MFS general substrate transporter like domains"/>
    <property type="match status" value="1"/>
</dbReference>
<dbReference type="PANTHER" id="PTHR10981">
    <property type="entry name" value="BATTENIN"/>
    <property type="match status" value="1"/>
</dbReference>
<dbReference type="Proteomes" id="UP000035680">
    <property type="component" value="Unassembled WGS sequence"/>
</dbReference>
<dbReference type="WBParaSite" id="SVE_1716200.1">
    <property type="protein sequence ID" value="SVE_1716200.1"/>
    <property type="gene ID" value="SVE_1716200"/>
</dbReference>
<dbReference type="STRING" id="75913.A0A0K0FXI6"/>
<evidence type="ECO:0000313" key="8">
    <source>
        <dbReference type="WBParaSite" id="SVE_1716200.1"/>
    </source>
</evidence>
<dbReference type="GO" id="GO:0005765">
    <property type="term" value="C:lysosomal membrane"/>
    <property type="evidence" value="ECO:0007669"/>
    <property type="project" value="UniProtKB-SubCell"/>
</dbReference>
<feature type="transmembrane region" description="Helical" evidence="6">
    <location>
        <begin position="349"/>
        <end position="369"/>
    </location>
</feature>
<evidence type="ECO:0000256" key="1">
    <source>
        <dbReference type="ARBA" id="ARBA00004127"/>
    </source>
</evidence>
<evidence type="ECO:0000256" key="3">
    <source>
        <dbReference type="ARBA" id="ARBA00022692"/>
    </source>
</evidence>